<reference evidence="3" key="1">
    <citation type="journal article" date="2013" name="Genome Announc.">
        <title>Whole-Genome Sequencing of Lactobacillus shenzhenensis Strain LY-73T.</title>
        <authorList>
            <person name="Lin Z."/>
            <person name="Liu Z."/>
            <person name="Yang R."/>
            <person name="Zou Y."/>
            <person name="Wan D."/>
            <person name="Chen J."/>
            <person name="Guo M."/>
            <person name="Zhao J."/>
            <person name="Fang C."/>
            <person name="Yang R."/>
            <person name="Liu F."/>
        </authorList>
    </citation>
    <scope>NUCLEOTIDE SEQUENCE [LARGE SCALE GENOMIC DNA]</scope>
    <source>
        <strain evidence="3">LY-73</strain>
    </source>
</reference>
<dbReference type="SUPFAM" id="SSF53850">
    <property type="entry name" value="Periplasmic binding protein-like II"/>
    <property type="match status" value="1"/>
</dbReference>
<proteinExistence type="predicted"/>
<feature type="signal peptide" evidence="1">
    <location>
        <begin position="1"/>
        <end position="23"/>
    </location>
</feature>
<keyword evidence="3" id="KW-1185">Reference proteome</keyword>
<protein>
    <submittedName>
        <fullName evidence="2">Uncharacterized protein</fullName>
    </submittedName>
</protein>
<dbReference type="STRING" id="1231336.L248_1051"/>
<feature type="chain" id="PRO_5038944188" evidence="1">
    <location>
        <begin position="24"/>
        <end position="516"/>
    </location>
</feature>
<accession>U4TQU4</accession>
<dbReference type="eggNOG" id="COG1653">
    <property type="taxonomic scope" value="Bacteria"/>
</dbReference>
<sequence>MMKLWKKAGLVLGALALATGLSACNSKSSAANKDLTVWSVFAAPSTTVKSWHQSPFHTGLAKATGVNVNWKWPAEGADQGQAFNLMTTQKQLPDIIWYQLMDKSEQYMKQGIIRDMTKELPKKAPHYWKFLQDHPEYAKAMRTDDGKYYMFGFFREKPEQATWAGPSIRKDWLDAQHLSMPTNIAEWTHVMEVFNKVYGAKMAYTGDWFNTIMFAGAFGAHAAFAPNYYVDNGKVKFALTQPEWKNYMAWMHSLYTKGLIDPDVATLDAQGMQNKVAKNKVGIVFGSTSTIDTYNTAAQQAKSKAHWVAAPYPNQADGKAPSAIFSEAMYVNGGAGISPDVSGKKLDEAYKWLDFPFTKKGNEYWNYGPEGTSWTMKNGVPTFTDKVTKSKLGMATAITLYSGNLGYGLGVQDLNLNKQRQSPDAFNASKTWYANNSEAQKEAYPTGVSMTDAESKEAATISNTLNTYVQEHCLKFLNGKLSLDKDYDSFVAGMKKQGLDRLTKIKQDAYDRYEKR</sequence>
<gene>
    <name evidence="2" type="ORF">L248_1051</name>
</gene>
<dbReference type="Gene3D" id="3.40.190.10">
    <property type="entry name" value="Periplasmic binding protein-like II"/>
    <property type="match status" value="2"/>
</dbReference>
<dbReference type="AlphaFoldDB" id="U4TQU4"/>
<evidence type="ECO:0000313" key="3">
    <source>
        <dbReference type="Proteomes" id="UP000030647"/>
    </source>
</evidence>
<evidence type="ECO:0000313" key="2">
    <source>
        <dbReference type="EMBL" id="ERL64283.1"/>
    </source>
</evidence>
<evidence type="ECO:0000256" key="1">
    <source>
        <dbReference type="SAM" id="SignalP"/>
    </source>
</evidence>
<organism evidence="2 3">
    <name type="scientific">Schleiferilactobacillus shenzhenensis LY-73</name>
    <dbReference type="NCBI Taxonomy" id="1231336"/>
    <lineage>
        <taxon>Bacteria</taxon>
        <taxon>Bacillati</taxon>
        <taxon>Bacillota</taxon>
        <taxon>Bacilli</taxon>
        <taxon>Lactobacillales</taxon>
        <taxon>Lactobacillaceae</taxon>
        <taxon>Schleiferilactobacillus</taxon>
    </lineage>
</organism>
<dbReference type="Proteomes" id="UP000030647">
    <property type="component" value="Unassembled WGS sequence"/>
</dbReference>
<dbReference type="HOGENOM" id="CLU_021021_2_0_9"/>
<dbReference type="PROSITE" id="PS51257">
    <property type="entry name" value="PROKAR_LIPOPROTEIN"/>
    <property type="match status" value="1"/>
</dbReference>
<name>U4TQU4_9LACO</name>
<dbReference type="EMBL" id="KI271600">
    <property type="protein sequence ID" value="ERL64283.1"/>
    <property type="molecule type" value="Genomic_DNA"/>
</dbReference>
<keyword evidence="1" id="KW-0732">Signal</keyword>